<proteinExistence type="inferred from homology"/>
<dbReference type="SMART" id="SM00295">
    <property type="entry name" value="B41"/>
    <property type="match status" value="1"/>
</dbReference>
<dbReference type="SUPFAM" id="SSF52799">
    <property type="entry name" value="(Phosphotyrosine protein) phosphatases II"/>
    <property type="match status" value="1"/>
</dbReference>
<feature type="compositionally biased region" description="Polar residues" evidence="12">
    <location>
        <begin position="1256"/>
        <end position="1267"/>
    </location>
</feature>
<evidence type="ECO:0000256" key="6">
    <source>
        <dbReference type="ARBA" id="ARBA00022801"/>
    </source>
</evidence>
<keyword evidence="18" id="KW-1185">Reference proteome</keyword>
<evidence type="ECO:0000256" key="5">
    <source>
        <dbReference type="ARBA" id="ARBA00022490"/>
    </source>
</evidence>
<dbReference type="InterPro" id="IPR011993">
    <property type="entry name" value="PH-like_dom_sf"/>
</dbReference>
<dbReference type="InterPro" id="IPR035963">
    <property type="entry name" value="FERM_2"/>
</dbReference>
<feature type="domain" description="FERM" evidence="15">
    <location>
        <begin position="408"/>
        <end position="698"/>
    </location>
</feature>
<dbReference type="Pfam" id="PF09380">
    <property type="entry name" value="FERM_C"/>
    <property type="match status" value="1"/>
</dbReference>
<dbReference type="Pfam" id="PF00102">
    <property type="entry name" value="Y_phosphatase"/>
    <property type="match status" value="1"/>
</dbReference>
<dbReference type="PROSITE" id="PS50057">
    <property type="entry name" value="FERM_3"/>
    <property type="match status" value="1"/>
</dbReference>
<protein>
    <recommendedName>
        <fullName evidence="4">protein-tyrosine-phosphatase</fullName>
        <ecNumber evidence="4">3.1.3.48</ecNumber>
    </recommendedName>
</protein>
<keyword evidence="8" id="KW-0904">Protein phosphatase</keyword>
<dbReference type="OrthoDB" id="10012364at2759"/>
<dbReference type="Pfam" id="PF00076">
    <property type="entry name" value="RRM_1"/>
    <property type="match status" value="1"/>
</dbReference>
<keyword evidence="5" id="KW-0963">Cytoplasm</keyword>
<dbReference type="STRING" id="568069.A0A1J1HH67"/>
<dbReference type="Pfam" id="PF09379">
    <property type="entry name" value="FERM_N"/>
    <property type="match status" value="1"/>
</dbReference>
<dbReference type="InterPro" id="IPR029021">
    <property type="entry name" value="Prot-tyrosine_phosphatase-like"/>
</dbReference>
<evidence type="ECO:0000256" key="12">
    <source>
        <dbReference type="SAM" id="MobiDB-lite"/>
    </source>
</evidence>
<dbReference type="Gene3D" id="3.90.190.10">
    <property type="entry name" value="Protein tyrosine phosphatase superfamily"/>
    <property type="match status" value="1"/>
</dbReference>
<dbReference type="PROSITE" id="PS50102">
    <property type="entry name" value="RRM"/>
    <property type="match status" value="1"/>
</dbReference>
<evidence type="ECO:0000259" key="16">
    <source>
        <dbReference type="PROSITE" id="PS50102"/>
    </source>
</evidence>
<dbReference type="InterPro" id="IPR014352">
    <property type="entry name" value="FERM/acyl-CoA-bd_prot_sf"/>
</dbReference>
<keyword evidence="7 11" id="KW-0694">RNA-binding</keyword>
<dbReference type="PROSITE" id="PS50056">
    <property type="entry name" value="TYR_PHOSPHATASE_2"/>
    <property type="match status" value="1"/>
</dbReference>
<evidence type="ECO:0000313" key="17">
    <source>
        <dbReference type="EMBL" id="CRK87349.1"/>
    </source>
</evidence>
<dbReference type="InterPro" id="IPR000504">
    <property type="entry name" value="RRM_dom"/>
</dbReference>
<dbReference type="PROSITE" id="PS50055">
    <property type="entry name" value="TYR_PHOSPHATASE_PTP"/>
    <property type="match status" value="1"/>
</dbReference>
<dbReference type="SUPFAM" id="SSF54236">
    <property type="entry name" value="Ubiquitin-like"/>
    <property type="match status" value="1"/>
</dbReference>
<evidence type="ECO:0000256" key="10">
    <source>
        <dbReference type="ARBA" id="ARBA00023212"/>
    </source>
</evidence>
<dbReference type="GO" id="GO:0009887">
    <property type="term" value="P:animal organ morphogenesis"/>
    <property type="evidence" value="ECO:0007669"/>
    <property type="project" value="UniProtKB-ARBA"/>
</dbReference>
<feature type="compositionally biased region" description="Basic and acidic residues" evidence="12">
    <location>
        <begin position="1237"/>
        <end position="1255"/>
    </location>
</feature>
<evidence type="ECO:0000256" key="3">
    <source>
        <dbReference type="ARBA" id="ARBA00009649"/>
    </source>
</evidence>
<keyword evidence="10" id="KW-0206">Cytoskeleton</keyword>
<dbReference type="Gene3D" id="3.30.70.330">
    <property type="match status" value="1"/>
</dbReference>
<dbReference type="SUPFAM" id="SSF54928">
    <property type="entry name" value="RNA-binding domain, RBD"/>
    <property type="match status" value="1"/>
</dbReference>
<dbReference type="InterPro" id="IPR035979">
    <property type="entry name" value="RBD_domain_sf"/>
</dbReference>
<dbReference type="EMBL" id="CVRI01000004">
    <property type="protein sequence ID" value="CRK87349.1"/>
    <property type="molecule type" value="Genomic_DNA"/>
</dbReference>
<gene>
    <name evidence="17" type="ORF">CLUMA_CG001151</name>
</gene>
<feature type="compositionally biased region" description="Low complexity" evidence="12">
    <location>
        <begin position="1186"/>
        <end position="1195"/>
    </location>
</feature>
<dbReference type="InterPro" id="IPR019749">
    <property type="entry name" value="Band_41_domain"/>
</dbReference>
<name>A0A1J1HH67_9DIPT</name>
<dbReference type="SMART" id="SM01196">
    <property type="entry name" value="FERM_C"/>
    <property type="match status" value="1"/>
</dbReference>
<dbReference type="Pfam" id="PF00373">
    <property type="entry name" value="FERM_M"/>
    <property type="match status" value="1"/>
</dbReference>
<feature type="domain" description="Tyrosine-protein phosphatase" evidence="13">
    <location>
        <begin position="1294"/>
        <end position="1554"/>
    </location>
</feature>
<dbReference type="InterPro" id="IPR000387">
    <property type="entry name" value="Tyr_Pase_dom"/>
</dbReference>
<keyword evidence="9" id="KW-0965">Cell junction</keyword>
<dbReference type="InterPro" id="IPR029071">
    <property type="entry name" value="Ubiquitin-like_domsf"/>
</dbReference>
<dbReference type="InterPro" id="IPR000242">
    <property type="entry name" value="PTP_cat"/>
</dbReference>
<dbReference type="InterPro" id="IPR012677">
    <property type="entry name" value="Nucleotide-bd_a/b_plait_sf"/>
</dbReference>
<keyword evidence="6" id="KW-0378">Hydrolase</keyword>
<reference evidence="17 18" key="1">
    <citation type="submission" date="2015-04" db="EMBL/GenBank/DDBJ databases">
        <authorList>
            <person name="Syromyatnikov M.Y."/>
            <person name="Popov V.N."/>
        </authorList>
    </citation>
    <scope>NUCLEOTIDE SEQUENCE [LARGE SCALE GENOMIC DNA]</scope>
</reference>
<dbReference type="InterPro" id="IPR018979">
    <property type="entry name" value="FERM_N"/>
</dbReference>
<dbReference type="SUPFAM" id="SSF47031">
    <property type="entry name" value="Second domain of FERM"/>
    <property type="match status" value="1"/>
</dbReference>
<evidence type="ECO:0000259" key="13">
    <source>
        <dbReference type="PROSITE" id="PS50055"/>
    </source>
</evidence>
<dbReference type="Pfam" id="PF18694">
    <property type="entry name" value="TDP-43_N"/>
    <property type="match status" value="1"/>
</dbReference>
<dbReference type="InterPro" id="IPR041105">
    <property type="entry name" value="TDP-43_N"/>
</dbReference>
<dbReference type="CDD" id="cd17099">
    <property type="entry name" value="FERM_F1_PTPN14_like"/>
    <property type="match status" value="1"/>
</dbReference>
<dbReference type="PANTHER" id="PTHR45706:SF1">
    <property type="entry name" value="PEZ, ISOFORM A"/>
    <property type="match status" value="1"/>
</dbReference>
<dbReference type="EC" id="3.1.3.48" evidence="4"/>
<feature type="compositionally biased region" description="Basic and acidic residues" evidence="12">
    <location>
        <begin position="360"/>
        <end position="377"/>
    </location>
</feature>
<feature type="compositionally biased region" description="Polar residues" evidence="12">
    <location>
        <begin position="1174"/>
        <end position="1185"/>
    </location>
</feature>
<dbReference type="SUPFAM" id="SSF50729">
    <property type="entry name" value="PH domain-like"/>
    <property type="match status" value="1"/>
</dbReference>
<dbReference type="PANTHER" id="PTHR45706">
    <property type="entry name" value="TYROSINE-PROTEIN PHOSPHATASE"/>
    <property type="match status" value="1"/>
</dbReference>
<dbReference type="GO" id="GO:0004725">
    <property type="term" value="F:protein tyrosine phosphatase activity"/>
    <property type="evidence" value="ECO:0007669"/>
    <property type="project" value="UniProtKB-EC"/>
</dbReference>
<dbReference type="GO" id="GO:0048666">
    <property type="term" value="P:neuron development"/>
    <property type="evidence" value="ECO:0007669"/>
    <property type="project" value="UniProtKB-ARBA"/>
</dbReference>
<feature type="compositionally biased region" description="Low complexity" evidence="12">
    <location>
        <begin position="1218"/>
        <end position="1233"/>
    </location>
</feature>
<comment type="subcellular location">
    <subcellularLocation>
        <location evidence="2">Cell junction</location>
    </subcellularLocation>
    <subcellularLocation>
        <location evidence="1">Cytoplasm</location>
        <location evidence="1">Cytoskeleton</location>
    </subcellularLocation>
</comment>
<dbReference type="GO" id="GO:0070161">
    <property type="term" value="C:anchoring junction"/>
    <property type="evidence" value="ECO:0007669"/>
    <property type="project" value="UniProtKB-SubCell"/>
</dbReference>
<dbReference type="SMART" id="SM00360">
    <property type="entry name" value="RRM"/>
    <property type="match status" value="1"/>
</dbReference>
<dbReference type="PRINTS" id="PR00700">
    <property type="entry name" value="PRTYPHPHTASE"/>
</dbReference>
<evidence type="ECO:0000256" key="11">
    <source>
        <dbReference type="PROSITE-ProRule" id="PRU00176"/>
    </source>
</evidence>
<dbReference type="InterPro" id="IPR000299">
    <property type="entry name" value="FERM_domain"/>
</dbReference>
<dbReference type="GO" id="GO:0003723">
    <property type="term" value="F:RNA binding"/>
    <property type="evidence" value="ECO:0007669"/>
    <property type="project" value="UniProtKB-UniRule"/>
</dbReference>
<feature type="region of interest" description="Disordered" evidence="12">
    <location>
        <begin position="1166"/>
        <end position="1271"/>
    </location>
</feature>
<dbReference type="PRINTS" id="PR00935">
    <property type="entry name" value="BAND41"/>
</dbReference>
<dbReference type="CDD" id="cd14473">
    <property type="entry name" value="FERM_B-lobe"/>
    <property type="match status" value="1"/>
</dbReference>
<dbReference type="GO" id="GO:0071944">
    <property type="term" value="C:cell periphery"/>
    <property type="evidence" value="ECO:0007669"/>
    <property type="project" value="UniProtKB-ARBA"/>
</dbReference>
<dbReference type="CDD" id="cd13188">
    <property type="entry name" value="FERM_C_PTPN14_PTPN21"/>
    <property type="match status" value="1"/>
</dbReference>
<accession>A0A1J1HH67</accession>
<dbReference type="SMART" id="SM00194">
    <property type="entry name" value="PTPc"/>
    <property type="match status" value="1"/>
</dbReference>
<evidence type="ECO:0000256" key="2">
    <source>
        <dbReference type="ARBA" id="ARBA00004282"/>
    </source>
</evidence>
<dbReference type="CDD" id="cd19609">
    <property type="entry name" value="NTD_TDP-43"/>
    <property type="match status" value="1"/>
</dbReference>
<dbReference type="SMART" id="SM00404">
    <property type="entry name" value="PTPc_motif"/>
    <property type="match status" value="1"/>
</dbReference>
<comment type="similarity">
    <text evidence="3">Belongs to the protein-tyrosine phosphatase family. Non-receptor class subfamily.</text>
</comment>
<dbReference type="InterPro" id="IPR003595">
    <property type="entry name" value="Tyr_Pase_cat"/>
</dbReference>
<dbReference type="GO" id="GO:0005856">
    <property type="term" value="C:cytoskeleton"/>
    <property type="evidence" value="ECO:0007669"/>
    <property type="project" value="UniProtKB-SubCell"/>
</dbReference>
<evidence type="ECO:0000313" key="18">
    <source>
        <dbReference type="Proteomes" id="UP000183832"/>
    </source>
</evidence>
<evidence type="ECO:0000256" key="4">
    <source>
        <dbReference type="ARBA" id="ARBA00013064"/>
    </source>
</evidence>
<dbReference type="Gene3D" id="3.10.20.90">
    <property type="entry name" value="Phosphatidylinositol 3-kinase Catalytic Subunit, Chain A, domain 1"/>
    <property type="match status" value="1"/>
</dbReference>
<dbReference type="Gene3D" id="2.30.29.30">
    <property type="entry name" value="Pleckstrin-homology domain (PH domain)/Phosphotyrosine-binding domain (PTB)"/>
    <property type="match status" value="1"/>
</dbReference>
<feature type="domain" description="RRM" evidence="16">
    <location>
        <begin position="131"/>
        <end position="212"/>
    </location>
</feature>
<dbReference type="InterPro" id="IPR041782">
    <property type="entry name" value="PTPN14/21_FERM_C"/>
</dbReference>
<feature type="domain" description="Tyrosine specific protein phosphatases" evidence="14">
    <location>
        <begin position="1465"/>
        <end position="1545"/>
    </location>
</feature>
<dbReference type="InterPro" id="IPR019748">
    <property type="entry name" value="FERM_central"/>
</dbReference>
<feature type="region of interest" description="Disordered" evidence="12">
    <location>
        <begin position="339"/>
        <end position="384"/>
    </location>
</feature>
<sequence>MQRFIRVSEDFGAEELEVPIESDGTLLLTTLQSIFPNATGLKFRNTETNCYRAIKLTKIDTELKFHPGDDGWDFEKINYLCVFPKNLVEPKISENASKTEENCETSEKKKLPVKTLPTSSSTTTVNQPITVDLIVLNMSPQTGETELRNYFEQKFGPLLMAEVKRDRNSVSYPKKFKGYAFITFANAEVARKMCGQDFVIKGYSVCVSKSTHGNKEKTLPTTNNVFGGVQTPAGFQNDWRYSRDSWSPYVSAPMSQGLDTSRNSNFYAHSNALSPMRNQMLQNNHQLSMLTVAMGNLLNNSRAQTGLPANNFQQNFQQNYRDRGHTTGTLWNARVNTVLNGNGAKTKKNKQKKSKNAKNKGKDEVKVGEGNDDHEQTGENLSTNKKKMPFKFNLKKSRQYNVMSKDLYVISVVCLDGSNIDCTLSSESKGSECLENVCQRAGLSQNEFFGLRYYPKGSTDESDMRWVDLDQPLNRQLEKHAANTKILYLRIMYYVISGVSLITNEATRNYYFLQLKQDIIEGRISCDPKQAVILANYSMLAEYGNYQDRHKSVDYLKSLLSFPKHLIDAGITREALTEEVIKHHDEVHDVAQAAAEELYISLCQQLDGYGQETFVARNDEGAEVMLGISVSGVIVGNSGGHKFYPWREIQNVVNHRRKFNIECTDPTQNVGFTLLDPETGRYIWKLCVNQHTFFMNYEQNHASQVNLSLFQNIPENFTDSREDLISSDDKLYYSNSHLALHNSSANLSTALLNPNQMDSRISLQASTLDVPQMNPGLGSSQWNAVGSNASLINRAQSSSCIDLANSNVNINNNINKERLKSLLPSYRPAPSYETAIQQKFRESQPDVGQATYENFSHPQSHIHYPDVTHHSNLVGPHYSDASDYGLPPRFKMMSINRPPHYPVNRLSSTSTPDLALASHRGLYCRASGSSPDLVSSRTLLHGHFIPSNTHSILYPYSITHGGAKQHRLRHSHSFLPHATYENLNFIDATNPNMFQKQISDNLIYRTASVAVAQQMADMEYYLHKQQRNNQSLNALNLSNENFQPIYENFPLPAYDVNANASSSSSAAVAAASAATPIQPQPRTVQAEPITTTTSSTLDTNLMNQYNNSNNESNNRLMQQHYLIVNNNDNNNISSSTSKINVVQQEKEVNVPTTSTSVNNLYHQNHQLKQQRQQMNTSGTSSNYTVTTADTTDSGISTGGGHKKEKGEGKRSRFWNILSGGNKNKTSSSKQQKSATLGREKDESKKEKKERSKEVENNLQHRWSTGQPRLQPLPANISKEKLCQLLETKLNDSKLFLEFERIPKRKENAQYSIALMDENRNKNSDRTLLPMDENRVKLIPARDNRLGYVNASHISSTIGQKQRFYIAAQSPVDFVTANIFWQCVWEADVYLLIQLSDDFTYVPTNDKCSEYGQYQVWREFSQETDKVTTSKLRIYHPQSRRYRSVWHLSWYEFNEQNCPSSPSQFLQFLEELNSVRLASVAEVPPGHNSNTPVMIHCNEGERTGLVLVSDLLLYTLDHNQDIDIPRVIGQLREQRDKIIPSLVQYKFIYSLLIHYLRQTRLI</sequence>
<evidence type="ECO:0000256" key="1">
    <source>
        <dbReference type="ARBA" id="ARBA00004245"/>
    </source>
</evidence>
<evidence type="ECO:0000259" key="14">
    <source>
        <dbReference type="PROSITE" id="PS50056"/>
    </source>
</evidence>
<evidence type="ECO:0000259" key="15">
    <source>
        <dbReference type="PROSITE" id="PS50057"/>
    </source>
</evidence>
<organism evidence="17 18">
    <name type="scientific">Clunio marinus</name>
    <dbReference type="NCBI Taxonomy" id="568069"/>
    <lineage>
        <taxon>Eukaryota</taxon>
        <taxon>Metazoa</taxon>
        <taxon>Ecdysozoa</taxon>
        <taxon>Arthropoda</taxon>
        <taxon>Hexapoda</taxon>
        <taxon>Insecta</taxon>
        <taxon>Pterygota</taxon>
        <taxon>Neoptera</taxon>
        <taxon>Endopterygota</taxon>
        <taxon>Diptera</taxon>
        <taxon>Nematocera</taxon>
        <taxon>Chironomoidea</taxon>
        <taxon>Chironomidae</taxon>
        <taxon>Clunio</taxon>
    </lineage>
</organism>
<evidence type="ECO:0000256" key="9">
    <source>
        <dbReference type="ARBA" id="ARBA00022949"/>
    </source>
</evidence>
<evidence type="ECO:0000256" key="8">
    <source>
        <dbReference type="ARBA" id="ARBA00022912"/>
    </source>
</evidence>
<dbReference type="InterPro" id="IPR018980">
    <property type="entry name" value="FERM_PH-like_C"/>
</dbReference>
<dbReference type="Proteomes" id="UP000183832">
    <property type="component" value="Unassembled WGS sequence"/>
</dbReference>
<feature type="compositionally biased region" description="Basic residues" evidence="12">
    <location>
        <begin position="345"/>
        <end position="359"/>
    </location>
</feature>
<evidence type="ECO:0000256" key="7">
    <source>
        <dbReference type="ARBA" id="ARBA00022884"/>
    </source>
</evidence>
<dbReference type="Gene3D" id="1.20.80.10">
    <property type="match status" value="1"/>
</dbReference>